<dbReference type="EMBL" id="PJCH01000005">
    <property type="protein sequence ID" value="PQA87722.1"/>
    <property type="molecule type" value="Genomic_DNA"/>
</dbReference>
<name>A0A2S7K5F1_9PROT</name>
<dbReference type="RefSeq" id="WP_104828966.1">
    <property type="nucleotide sequence ID" value="NZ_PJCH01000005.1"/>
</dbReference>
<evidence type="ECO:0000313" key="2">
    <source>
        <dbReference type="EMBL" id="PQA87722.1"/>
    </source>
</evidence>
<gene>
    <name evidence="2" type="ORF">CW354_05005</name>
</gene>
<proteinExistence type="predicted"/>
<dbReference type="Proteomes" id="UP000239504">
    <property type="component" value="Unassembled WGS sequence"/>
</dbReference>
<protein>
    <submittedName>
        <fullName evidence="2">Uncharacterized protein</fullName>
    </submittedName>
</protein>
<keyword evidence="1" id="KW-0732">Signal</keyword>
<comment type="caution">
    <text evidence="2">The sequence shown here is derived from an EMBL/GenBank/DDBJ whole genome shotgun (WGS) entry which is preliminary data.</text>
</comment>
<organism evidence="2 3">
    <name type="scientific">Hyphococcus luteus</name>
    <dbReference type="NCBI Taxonomy" id="2058213"/>
    <lineage>
        <taxon>Bacteria</taxon>
        <taxon>Pseudomonadati</taxon>
        <taxon>Pseudomonadota</taxon>
        <taxon>Alphaproteobacteria</taxon>
        <taxon>Parvularculales</taxon>
        <taxon>Parvularculaceae</taxon>
        <taxon>Hyphococcus</taxon>
    </lineage>
</organism>
<accession>A0A2S7K5F1</accession>
<evidence type="ECO:0000256" key="1">
    <source>
        <dbReference type="SAM" id="SignalP"/>
    </source>
</evidence>
<keyword evidence="3" id="KW-1185">Reference proteome</keyword>
<reference evidence="2 3" key="1">
    <citation type="submission" date="2017-12" db="EMBL/GenBank/DDBJ databases">
        <authorList>
            <person name="Hurst M.R.H."/>
        </authorList>
    </citation>
    <scope>NUCLEOTIDE SEQUENCE [LARGE SCALE GENOMIC DNA]</scope>
    <source>
        <strain evidence="2 3">SY-3-19</strain>
    </source>
</reference>
<dbReference type="AlphaFoldDB" id="A0A2S7K5F1"/>
<sequence>MAAKFIILLTALAAALAPAHAFVRKQNAAISKSGQVLVCSGGLGREWSYRYNRLIVSPSETSYPAKVKEVRYLDPFHECKNKQTQKKRLIEGEYALTDKADMRVIGDLCAAEPTIVIHRLYANPKLTPENISALKNQRRSPYDFYVRSQTGLATGMRVEAMLKAYKLLAKQQCGQLPQTVRILGRTKFNDAYRIEGSAYRGKQKRNDYAFEQFYSGTYYPQSAEFRLVHDDEEQSILYRVLEGEFRNYLAKQYRYDPNRAALGLSVIASWALATQTKGGVAADPLCFDYTIPAAERAALGCPF</sequence>
<feature type="signal peptide" evidence="1">
    <location>
        <begin position="1"/>
        <end position="21"/>
    </location>
</feature>
<evidence type="ECO:0000313" key="3">
    <source>
        <dbReference type="Proteomes" id="UP000239504"/>
    </source>
</evidence>
<feature type="chain" id="PRO_5015686106" evidence="1">
    <location>
        <begin position="22"/>
        <end position="303"/>
    </location>
</feature>